<dbReference type="Proteomes" id="UP001608902">
    <property type="component" value="Unassembled WGS sequence"/>
</dbReference>
<name>A0ABD6ECW3_9BILA</name>
<dbReference type="PROSITE" id="PS50068">
    <property type="entry name" value="LDLRA_2"/>
    <property type="match status" value="1"/>
</dbReference>
<keyword evidence="6" id="KW-1185">Reference proteome</keyword>
<dbReference type="SUPFAM" id="SSF57424">
    <property type="entry name" value="LDL receptor-like module"/>
    <property type="match status" value="1"/>
</dbReference>
<dbReference type="SUPFAM" id="SSF49854">
    <property type="entry name" value="Spermadhesin, CUB domain"/>
    <property type="match status" value="2"/>
</dbReference>
<dbReference type="InterPro" id="IPR023415">
    <property type="entry name" value="LDLR_class-A_CS"/>
</dbReference>
<dbReference type="AlphaFoldDB" id="A0ABD6ECW3"/>
<feature type="disulfide bond" evidence="3">
    <location>
        <begin position="337"/>
        <end position="352"/>
    </location>
</feature>
<proteinExistence type="predicted"/>
<dbReference type="PANTHER" id="PTHR24251:SF28">
    <property type="entry name" value="NEUROPILIN AND TOLLOID-LIKE, ISOFORM B"/>
    <property type="match status" value="1"/>
</dbReference>
<dbReference type="InterPro" id="IPR035914">
    <property type="entry name" value="Sperma_CUB_dom_sf"/>
</dbReference>
<dbReference type="PROSITE" id="PS01209">
    <property type="entry name" value="LDLRA_1"/>
    <property type="match status" value="1"/>
</dbReference>
<dbReference type="InterPro" id="IPR002172">
    <property type="entry name" value="LDrepeatLR_classA_rpt"/>
</dbReference>
<dbReference type="CDD" id="cd00041">
    <property type="entry name" value="CUB"/>
    <property type="match status" value="2"/>
</dbReference>
<evidence type="ECO:0000259" key="4">
    <source>
        <dbReference type="PROSITE" id="PS01180"/>
    </source>
</evidence>
<evidence type="ECO:0000256" key="2">
    <source>
        <dbReference type="ARBA" id="ARBA00023157"/>
    </source>
</evidence>
<dbReference type="Pfam" id="PF00057">
    <property type="entry name" value="Ldl_recept_a"/>
    <property type="match status" value="1"/>
</dbReference>
<dbReference type="PANTHER" id="PTHR24251">
    <property type="entry name" value="OVOCHYMASE-RELATED"/>
    <property type="match status" value="1"/>
</dbReference>
<protein>
    <recommendedName>
        <fullName evidence="4">CUB domain-containing protein</fullName>
    </recommendedName>
</protein>
<comment type="caution">
    <text evidence="3">Lacks conserved residue(s) required for the propagation of feature annotation.</text>
</comment>
<dbReference type="Gene3D" id="4.10.400.10">
    <property type="entry name" value="Low-density Lipoprotein Receptor"/>
    <property type="match status" value="1"/>
</dbReference>
<dbReference type="InterPro" id="IPR000859">
    <property type="entry name" value="CUB_dom"/>
</dbReference>
<gene>
    <name evidence="5" type="ORF">AB6A40_001915</name>
</gene>
<organism evidence="5 6">
    <name type="scientific">Gnathostoma spinigerum</name>
    <dbReference type="NCBI Taxonomy" id="75299"/>
    <lineage>
        <taxon>Eukaryota</taxon>
        <taxon>Metazoa</taxon>
        <taxon>Ecdysozoa</taxon>
        <taxon>Nematoda</taxon>
        <taxon>Chromadorea</taxon>
        <taxon>Rhabditida</taxon>
        <taxon>Spirurina</taxon>
        <taxon>Gnathostomatomorpha</taxon>
        <taxon>Gnathostomatoidea</taxon>
        <taxon>Gnathostomatidae</taxon>
        <taxon>Gnathostoma</taxon>
    </lineage>
</organism>
<dbReference type="PROSITE" id="PS01180">
    <property type="entry name" value="CUB"/>
    <property type="match status" value="2"/>
</dbReference>
<keyword evidence="2 3" id="KW-1015">Disulfide bond</keyword>
<dbReference type="SMART" id="SM00042">
    <property type="entry name" value="CUB"/>
    <property type="match status" value="2"/>
</dbReference>
<feature type="disulfide bond" evidence="3">
    <location>
        <begin position="325"/>
        <end position="343"/>
    </location>
</feature>
<dbReference type="InterPro" id="IPR036055">
    <property type="entry name" value="LDL_receptor-like_sf"/>
</dbReference>
<accession>A0ABD6ECW3</accession>
<dbReference type="EMBL" id="JBGFUD010000770">
    <property type="protein sequence ID" value="MFH4975206.1"/>
    <property type="molecule type" value="Genomic_DNA"/>
</dbReference>
<dbReference type="Gene3D" id="2.60.120.290">
    <property type="entry name" value="Spermadhesin, CUB domain"/>
    <property type="match status" value="2"/>
</dbReference>
<sequence length="371" mass="41913">MVIRFAHQKISQLSQKALTVITLIIFTEFLQNLRVLLADPLNDDDPCEKFYGVQMDRVNEFASPYYPQKYPPNMECIRVISAPRGHDIVVFFEDTFQIESSFEGITTKGATASTAPCLNDYIEARDGWYGFSPLIGRFCGNLLPSNELRAHSGAMWLHFHSDDALQYRGFRARYQFARSHTPSTTKRSASECYFAHSFSLDGYIDAAQFRSYYESNRIASGDMAECVWRIEMPKKMTVSLFVEELSLGVLNDCTANSVEIYAGNTANSPLQRLCGTSSGNTMTNNHIVYIRMQAYGGAVAAMHVRILYSAFLTEDACYANEGFRCGDGTCVPGVLVCNSRYNCLYRSDERSCHYGKSVIRKLTHDSRELKY</sequence>
<keyword evidence="1" id="KW-0677">Repeat</keyword>
<feature type="domain" description="CUB" evidence="4">
    <location>
        <begin position="47"/>
        <end position="177"/>
    </location>
</feature>
<dbReference type="CDD" id="cd00112">
    <property type="entry name" value="LDLa"/>
    <property type="match status" value="1"/>
</dbReference>
<evidence type="ECO:0000256" key="1">
    <source>
        <dbReference type="ARBA" id="ARBA00022737"/>
    </source>
</evidence>
<comment type="caution">
    <text evidence="5">The sequence shown here is derived from an EMBL/GenBank/DDBJ whole genome shotgun (WGS) entry which is preliminary data.</text>
</comment>
<reference evidence="5 6" key="1">
    <citation type="submission" date="2024-08" db="EMBL/GenBank/DDBJ databases">
        <title>Gnathostoma spinigerum genome.</title>
        <authorList>
            <person name="Gonzalez-Bertolin B."/>
            <person name="Monzon S."/>
            <person name="Zaballos A."/>
            <person name="Jimenez P."/>
            <person name="Dekumyoy P."/>
            <person name="Varona S."/>
            <person name="Cuesta I."/>
            <person name="Sumanam S."/>
            <person name="Adisakwattana P."/>
            <person name="Gasser R.B."/>
            <person name="Hernandez-Gonzalez A."/>
            <person name="Young N.D."/>
            <person name="Perteguer M.J."/>
        </authorList>
    </citation>
    <scope>NUCLEOTIDE SEQUENCE [LARGE SCALE GENOMIC DNA]</scope>
    <source>
        <strain evidence="5">AL3</strain>
        <tissue evidence="5">Liver</tissue>
    </source>
</reference>
<feature type="domain" description="CUB" evidence="4">
    <location>
        <begin position="192"/>
        <end position="311"/>
    </location>
</feature>
<evidence type="ECO:0000313" key="6">
    <source>
        <dbReference type="Proteomes" id="UP001608902"/>
    </source>
</evidence>
<evidence type="ECO:0000256" key="3">
    <source>
        <dbReference type="PROSITE-ProRule" id="PRU00124"/>
    </source>
</evidence>
<dbReference type="SMART" id="SM00192">
    <property type="entry name" value="LDLa"/>
    <property type="match status" value="1"/>
</dbReference>
<evidence type="ECO:0000313" key="5">
    <source>
        <dbReference type="EMBL" id="MFH4975206.1"/>
    </source>
</evidence>
<dbReference type="Pfam" id="PF00431">
    <property type="entry name" value="CUB"/>
    <property type="match status" value="2"/>
</dbReference>